<accession>A0A392MBH0</accession>
<evidence type="ECO:0000313" key="2">
    <source>
        <dbReference type="Proteomes" id="UP000265520"/>
    </source>
</evidence>
<feature type="non-terminal residue" evidence="1">
    <location>
        <position position="248"/>
    </location>
</feature>
<organism evidence="1 2">
    <name type="scientific">Trifolium medium</name>
    <dbReference type="NCBI Taxonomy" id="97028"/>
    <lineage>
        <taxon>Eukaryota</taxon>
        <taxon>Viridiplantae</taxon>
        <taxon>Streptophyta</taxon>
        <taxon>Embryophyta</taxon>
        <taxon>Tracheophyta</taxon>
        <taxon>Spermatophyta</taxon>
        <taxon>Magnoliopsida</taxon>
        <taxon>eudicotyledons</taxon>
        <taxon>Gunneridae</taxon>
        <taxon>Pentapetalae</taxon>
        <taxon>rosids</taxon>
        <taxon>fabids</taxon>
        <taxon>Fabales</taxon>
        <taxon>Fabaceae</taxon>
        <taxon>Papilionoideae</taxon>
        <taxon>50 kb inversion clade</taxon>
        <taxon>NPAAA clade</taxon>
        <taxon>Hologalegina</taxon>
        <taxon>IRL clade</taxon>
        <taxon>Trifolieae</taxon>
        <taxon>Trifolium</taxon>
    </lineage>
</organism>
<dbReference type="SUPFAM" id="SSF48371">
    <property type="entry name" value="ARM repeat"/>
    <property type="match status" value="1"/>
</dbReference>
<dbReference type="InterPro" id="IPR016024">
    <property type="entry name" value="ARM-type_fold"/>
</dbReference>
<reference evidence="1 2" key="1">
    <citation type="journal article" date="2018" name="Front. Plant Sci.">
        <title>Red Clover (Trifolium pratense) and Zigzag Clover (T. medium) - A Picture of Genomic Similarities and Differences.</title>
        <authorList>
            <person name="Dluhosova J."/>
            <person name="Istvanek J."/>
            <person name="Nedelnik J."/>
            <person name="Repkova J."/>
        </authorList>
    </citation>
    <scope>NUCLEOTIDE SEQUENCE [LARGE SCALE GENOMIC DNA]</scope>
    <source>
        <strain evidence="2">cv. 10/8</strain>
        <tissue evidence="1">Leaf</tissue>
    </source>
</reference>
<sequence length="248" mass="28576">MNVVQNREFWLNRGNFDLVFGNIVELIYSMDQELKNLAYNASMSLMLLSNDLQRTEICDFLLPILLNMIDQQGEEEVLVNRVKRLWDLATMDDGNIFKWKYGEVFWCMIPAAEVEDASEELRFAAVNVIMELDGLNLNAMESLIENLSCEEVRRVVAVAMNMLSCVVDDPLWYDVDYQYCMNAGMTDAFNLGVCLFNALTLDGNEHFRYAAMLAIGWIAQRNIRGEMMQYFDQVVTLVLKSLDDPDPR</sequence>
<dbReference type="AlphaFoldDB" id="A0A392MBH0"/>
<evidence type="ECO:0000313" key="1">
    <source>
        <dbReference type="EMBL" id="MCH84857.1"/>
    </source>
</evidence>
<dbReference type="Proteomes" id="UP000265520">
    <property type="component" value="Unassembled WGS sequence"/>
</dbReference>
<protein>
    <submittedName>
        <fullName evidence="1">Importin beta</fullName>
    </submittedName>
</protein>
<keyword evidence="2" id="KW-1185">Reference proteome</keyword>
<dbReference type="EMBL" id="LXQA010007492">
    <property type="protein sequence ID" value="MCH84857.1"/>
    <property type="molecule type" value="Genomic_DNA"/>
</dbReference>
<comment type="caution">
    <text evidence="1">The sequence shown here is derived from an EMBL/GenBank/DDBJ whole genome shotgun (WGS) entry which is preliminary data.</text>
</comment>
<name>A0A392MBH0_9FABA</name>
<dbReference type="Gene3D" id="1.25.10.10">
    <property type="entry name" value="Leucine-rich Repeat Variant"/>
    <property type="match status" value="1"/>
</dbReference>
<gene>
    <name evidence="1" type="ORF">A2U01_0005694</name>
</gene>
<proteinExistence type="predicted"/>
<dbReference type="InterPro" id="IPR011989">
    <property type="entry name" value="ARM-like"/>
</dbReference>